<proteinExistence type="predicted"/>
<protein>
    <submittedName>
        <fullName evidence="1">Uncharacterized protein</fullName>
    </submittedName>
</protein>
<name>A0A0K2UWH6_LEPSM</name>
<dbReference type="EMBL" id="HACA01024695">
    <property type="protein sequence ID" value="CDW42056.1"/>
    <property type="molecule type" value="Transcribed_RNA"/>
</dbReference>
<reference evidence="1" key="1">
    <citation type="submission" date="2014-05" db="EMBL/GenBank/DDBJ databases">
        <authorList>
            <person name="Chronopoulou M."/>
        </authorList>
    </citation>
    <scope>NUCLEOTIDE SEQUENCE</scope>
    <source>
        <tissue evidence="1">Whole organism</tissue>
    </source>
</reference>
<organism evidence="1">
    <name type="scientific">Lepeophtheirus salmonis</name>
    <name type="common">Salmon louse</name>
    <name type="synonym">Caligus salmonis</name>
    <dbReference type="NCBI Taxonomy" id="72036"/>
    <lineage>
        <taxon>Eukaryota</taxon>
        <taxon>Metazoa</taxon>
        <taxon>Ecdysozoa</taxon>
        <taxon>Arthropoda</taxon>
        <taxon>Crustacea</taxon>
        <taxon>Multicrustacea</taxon>
        <taxon>Hexanauplia</taxon>
        <taxon>Copepoda</taxon>
        <taxon>Siphonostomatoida</taxon>
        <taxon>Caligidae</taxon>
        <taxon>Lepeophtheirus</taxon>
    </lineage>
</organism>
<dbReference type="AlphaFoldDB" id="A0A0K2UWH6"/>
<sequence length="44" mass="5226">MMKKGGFFGGFWKPKNPHSLEHLKRVMNERNFLYFSNHATLDDV</sequence>
<evidence type="ECO:0000313" key="1">
    <source>
        <dbReference type="EMBL" id="CDW42056.1"/>
    </source>
</evidence>
<accession>A0A0K2UWH6</accession>